<evidence type="ECO:0008006" key="3">
    <source>
        <dbReference type="Google" id="ProtNLM"/>
    </source>
</evidence>
<name>A0A5C5ZZW9_9BACT</name>
<comment type="caution">
    <text evidence="1">The sequence shown here is derived from an EMBL/GenBank/DDBJ whole genome shotgun (WGS) entry which is preliminary data.</text>
</comment>
<evidence type="ECO:0000313" key="2">
    <source>
        <dbReference type="Proteomes" id="UP000316213"/>
    </source>
</evidence>
<dbReference type="RefSeq" id="WP_231603364.1">
    <property type="nucleotide sequence ID" value="NZ_SJPM01000011.1"/>
</dbReference>
<proteinExistence type="predicted"/>
<keyword evidence="2" id="KW-1185">Reference proteome</keyword>
<protein>
    <recommendedName>
        <fullName evidence="3">Carboxypeptidase regulatory-like domain-containing protein</fullName>
    </recommendedName>
</protein>
<dbReference type="AlphaFoldDB" id="A0A5C5ZZW9"/>
<sequence>MSDPAQFDAAGLPARADRCPGRKSSLQCSPMLMLMLAALAIVGCRPSSERTYPVSGLVRFPDGQVLREGSVEFEIIGRNPPITATGVIAPDGTFTLGTYELDDGAFAGKHRVAIIADPMIGTGAERPGLIPESPLPPKYATFDNSGIILEVLPEDNQIIIDVEAKP</sequence>
<reference evidence="1 2" key="1">
    <citation type="submission" date="2019-02" db="EMBL/GenBank/DDBJ databases">
        <title>Deep-cultivation of Planctomycetes and their phenomic and genomic characterization uncovers novel biology.</title>
        <authorList>
            <person name="Wiegand S."/>
            <person name="Jogler M."/>
            <person name="Boedeker C."/>
            <person name="Pinto D."/>
            <person name="Vollmers J."/>
            <person name="Rivas-Marin E."/>
            <person name="Kohn T."/>
            <person name="Peeters S.H."/>
            <person name="Heuer A."/>
            <person name="Rast P."/>
            <person name="Oberbeckmann S."/>
            <person name="Bunk B."/>
            <person name="Jeske O."/>
            <person name="Meyerdierks A."/>
            <person name="Storesund J.E."/>
            <person name="Kallscheuer N."/>
            <person name="Luecker S."/>
            <person name="Lage O.M."/>
            <person name="Pohl T."/>
            <person name="Merkel B.J."/>
            <person name="Hornburger P."/>
            <person name="Mueller R.-W."/>
            <person name="Bruemmer F."/>
            <person name="Labrenz M."/>
            <person name="Spormann A.M."/>
            <person name="Op Den Camp H."/>
            <person name="Overmann J."/>
            <person name="Amann R."/>
            <person name="Jetten M.S.M."/>
            <person name="Mascher T."/>
            <person name="Medema M.H."/>
            <person name="Devos D.P."/>
            <person name="Kaster A.-K."/>
            <person name="Ovreas L."/>
            <person name="Rohde M."/>
            <person name="Galperin M.Y."/>
            <person name="Jogler C."/>
        </authorList>
    </citation>
    <scope>NUCLEOTIDE SEQUENCE [LARGE SCALE GENOMIC DNA]</scope>
    <source>
        <strain evidence="1 2">Pla100</strain>
    </source>
</reference>
<organism evidence="1 2">
    <name type="scientific">Neorhodopirellula pilleata</name>
    <dbReference type="NCBI Taxonomy" id="2714738"/>
    <lineage>
        <taxon>Bacteria</taxon>
        <taxon>Pseudomonadati</taxon>
        <taxon>Planctomycetota</taxon>
        <taxon>Planctomycetia</taxon>
        <taxon>Pirellulales</taxon>
        <taxon>Pirellulaceae</taxon>
        <taxon>Neorhodopirellula</taxon>
    </lineage>
</organism>
<accession>A0A5C5ZZW9</accession>
<evidence type="ECO:0000313" key="1">
    <source>
        <dbReference type="EMBL" id="TWT92610.1"/>
    </source>
</evidence>
<gene>
    <name evidence="1" type="ORF">Pla100_46300</name>
</gene>
<dbReference type="EMBL" id="SJPM01000011">
    <property type="protein sequence ID" value="TWT92610.1"/>
    <property type="molecule type" value="Genomic_DNA"/>
</dbReference>
<dbReference type="Proteomes" id="UP000316213">
    <property type="component" value="Unassembled WGS sequence"/>
</dbReference>